<evidence type="ECO:0000259" key="7">
    <source>
        <dbReference type="PROSITE" id="PS51900"/>
    </source>
</evidence>
<dbReference type="Gene3D" id="3.30.160.390">
    <property type="entry name" value="Integrase, DNA-binding domain"/>
    <property type="match status" value="1"/>
</dbReference>
<dbReference type="Pfam" id="PF22022">
    <property type="entry name" value="Phage_int_M"/>
    <property type="match status" value="1"/>
</dbReference>
<evidence type="ECO:0000256" key="2">
    <source>
        <dbReference type="ARBA" id="ARBA00022908"/>
    </source>
</evidence>
<dbReference type="Gene3D" id="1.10.443.10">
    <property type="entry name" value="Intergrase catalytic core"/>
    <property type="match status" value="1"/>
</dbReference>
<dbReference type="GeneID" id="93292420"/>
<comment type="similarity">
    <text evidence="1">Belongs to the 'phage' integrase family.</text>
</comment>
<evidence type="ECO:0000256" key="1">
    <source>
        <dbReference type="ARBA" id="ARBA00008857"/>
    </source>
</evidence>
<dbReference type="Gene3D" id="1.10.150.130">
    <property type="match status" value="1"/>
</dbReference>
<dbReference type="InterPro" id="IPR050808">
    <property type="entry name" value="Phage_Integrase"/>
</dbReference>
<name>A0A377G7V7_9GAMM</name>
<evidence type="ECO:0000256" key="3">
    <source>
        <dbReference type="ARBA" id="ARBA00023125"/>
    </source>
</evidence>
<reference evidence="8 9" key="1">
    <citation type="submission" date="2018-06" db="EMBL/GenBank/DDBJ databases">
        <authorList>
            <consortium name="Pathogen Informatics"/>
            <person name="Doyle S."/>
        </authorList>
    </citation>
    <scope>NUCLEOTIDE SEQUENCE [LARGE SCALE GENOMIC DNA]</scope>
    <source>
        <strain evidence="8 9">NCTC11370</strain>
    </source>
</reference>
<dbReference type="InterPro" id="IPR011010">
    <property type="entry name" value="DNA_brk_join_enz"/>
</dbReference>
<dbReference type="PANTHER" id="PTHR30629:SF2">
    <property type="entry name" value="PROPHAGE INTEGRASE INTS-RELATED"/>
    <property type="match status" value="1"/>
</dbReference>
<feature type="domain" description="Core-binding (CB)" evidence="7">
    <location>
        <begin position="95"/>
        <end position="175"/>
    </location>
</feature>
<dbReference type="RefSeq" id="WP_019349805.1">
    <property type="nucleotide sequence ID" value="NZ_UGGT01000001.1"/>
</dbReference>
<organism evidence="8 9">
    <name type="scientific">Fluoribacter dumoffii</name>
    <dbReference type="NCBI Taxonomy" id="463"/>
    <lineage>
        <taxon>Bacteria</taxon>
        <taxon>Pseudomonadati</taxon>
        <taxon>Pseudomonadota</taxon>
        <taxon>Gammaproteobacteria</taxon>
        <taxon>Legionellales</taxon>
        <taxon>Legionellaceae</taxon>
        <taxon>Fluoribacter</taxon>
    </lineage>
</organism>
<accession>A0A377G7V7</accession>
<keyword evidence="9" id="KW-1185">Reference proteome</keyword>
<dbReference type="Pfam" id="PF00589">
    <property type="entry name" value="Phage_integrase"/>
    <property type="match status" value="1"/>
</dbReference>
<dbReference type="PROSITE" id="PS51898">
    <property type="entry name" value="TYR_RECOMBINASE"/>
    <property type="match status" value="1"/>
</dbReference>
<dbReference type="Proteomes" id="UP000254554">
    <property type="component" value="Unassembled WGS sequence"/>
</dbReference>
<evidence type="ECO:0000256" key="5">
    <source>
        <dbReference type="PROSITE-ProRule" id="PRU01248"/>
    </source>
</evidence>
<dbReference type="GO" id="GO:0015074">
    <property type="term" value="P:DNA integration"/>
    <property type="evidence" value="ECO:0007669"/>
    <property type="project" value="UniProtKB-KW"/>
</dbReference>
<dbReference type="InterPro" id="IPR002104">
    <property type="entry name" value="Integrase_catalytic"/>
</dbReference>
<dbReference type="InterPro" id="IPR044068">
    <property type="entry name" value="CB"/>
</dbReference>
<dbReference type="InterPro" id="IPR053876">
    <property type="entry name" value="Phage_int_M"/>
</dbReference>
<dbReference type="SUPFAM" id="SSF56349">
    <property type="entry name" value="DNA breaking-rejoining enzymes"/>
    <property type="match status" value="1"/>
</dbReference>
<dbReference type="GO" id="GO:0006310">
    <property type="term" value="P:DNA recombination"/>
    <property type="evidence" value="ECO:0007669"/>
    <property type="project" value="UniProtKB-KW"/>
</dbReference>
<keyword evidence="2" id="KW-0229">DNA integration</keyword>
<dbReference type="AlphaFoldDB" id="A0A377G7V7"/>
<protein>
    <submittedName>
        <fullName evidence="8">Prophage CPS-53 integrase</fullName>
    </submittedName>
</protein>
<gene>
    <name evidence="8" type="primary">intS</name>
    <name evidence="8" type="ORF">NCTC11370_00968</name>
</gene>
<sequence length="409" mass="47187">MTNFTDTFIKRLKPQEKRVEKFEGGGFGILIYPAGTKSWIYRYKINNKKDYIIFGHYPNMGLAEARKRFGELREIRRTGTNPKLLIEQELNREKYTVAKLVTSWYENYVEKNRKQPLQIKYQIEADIIPLLGDLELEKIQPLDISMALDIIVKRGAPILANRILSTLKQLFNYAVSRGRMQQNPATHIRARDIGGPEKPRERYLTLDEINKIWHFLNSDLCHMSLQTKNAIKIIILTGVRTAEIRLAQWKNIDFANSLWTIPPEHTKGAVTVKIHLTNLTKSIFEELKSVTTSSFVLPGLIEDQPLDKHALPRAIRRIQTRVGIPEWTAHDLRRTFATQLGESLHVDPVVIEKCLGHKMPKIMATYNKNEMLPQRKEALEKWAICIQECIGHNSEVTAALQNCDKECII</sequence>
<dbReference type="EMBL" id="UGGT01000001">
    <property type="protein sequence ID" value="STO20907.1"/>
    <property type="molecule type" value="Genomic_DNA"/>
</dbReference>
<feature type="domain" description="Tyr recombinase" evidence="6">
    <location>
        <begin position="199"/>
        <end position="381"/>
    </location>
</feature>
<dbReference type="InterPro" id="IPR013762">
    <property type="entry name" value="Integrase-like_cat_sf"/>
</dbReference>
<proteinExistence type="inferred from homology"/>
<dbReference type="InterPro" id="IPR025166">
    <property type="entry name" value="Integrase_DNA_bind_dom"/>
</dbReference>
<evidence type="ECO:0000259" key="6">
    <source>
        <dbReference type="PROSITE" id="PS51898"/>
    </source>
</evidence>
<keyword evidence="4" id="KW-0233">DNA recombination</keyword>
<evidence type="ECO:0000313" key="9">
    <source>
        <dbReference type="Proteomes" id="UP000254554"/>
    </source>
</evidence>
<dbReference type="PROSITE" id="PS51900">
    <property type="entry name" value="CB"/>
    <property type="match status" value="1"/>
</dbReference>
<keyword evidence="3 5" id="KW-0238">DNA-binding</keyword>
<evidence type="ECO:0000256" key="4">
    <source>
        <dbReference type="ARBA" id="ARBA00023172"/>
    </source>
</evidence>
<evidence type="ECO:0000313" key="8">
    <source>
        <dbReference type="EMBL" id="STO20907.1"/>
    </source>
</evidence>
<dbReference type="InterPro" id="IPR038488">
    <property type="entry name" value="Integrase_DNA-bd_sf"/>
</dbReference>
<dbReference type="STRING" id="1094715.GCA_000236165_01454"/>
<dbReference type="CDD" id="cd00801">
    <property type="entry name" value="INT_P4_C"/>
    <property type="match status" value="1"/>
</dbReference>
<dbReference type="Pfam" id="PF13356">
    <property type="entry name" value="Arm-DNA-bind_3"/>
    <property type="match status" value="1"/>
</dbReference>
<dbReference type="InterPro" id="IPR010998">
    <property type="entry name" value="Integrase_recombinase_N"/>
</dbReference>
<dbReference type="OrthoDB" id="9795573at2"/>
<dbReference type="PANTHER" id="PTHR30629">
    <property type="entry name" value="PROPHAGE INTEGRASE"/>
    <property type="match status" value="1"/>
</dbReference>
<dbReference type="GO" id="GO:0003677">
    <property type="term" value="F:DNA binding"/>
    <property type="evidence" value="ECO:0007669"/>
    <property type="project" value="UniProtKB-UniRule"/>
</dbReference>